<comment type="caution">
    <text evidence="2">The sequence shown here is derived from an EMBL/GenBank/DDBJ whole genome shotgun (WGS) entry which is preliminary data.</text>
</comment>
<reference evidence="2" key="2">
    <citation type="submission" date="2021-12" db="EMBL/GenBank/DDBJ databases">
        <title>Resequencing data analysis of finger millet.</title>
        <authorList>
            <person name="Hatakeyama M."/>
            <person name="Aluri S."/>
            <person name="Balachadran M.T."/>
            <person name="Sivarajan S.R."/>
            <person name="Poveda L."/>
            <person name="Shimizu-Inatsugi R."/>
            <person name="Schlapbach R."/>
            <person name="Sreeman S.M."/>
            <person name="Shimizu K.K."/>
        </authorList>
    </citation>
    <scope>NUCLEOTIDE SEQUENCE</scope>
</reference>
<protein>
    <submittedName>
        <fullName evidence="2">Uncharacterized protein</fullName>
    </submittedName>
</protein>
<accession>A0AAV5DVR2</accession>
<dbReference type="AlphaFoldDB" id="A0AAV5DVR2"/>
<feature type="compositionally biased region" description="Pro residues" evidence="1">
    <location>
        <begin position="76"/>
        <end position="85"/>
    </location>
</feature>
<organism evidence="2 3">
    <name type="scientific">Eleusine coracana subsp. coracana</name>
    <dbReference type="NCBI Taxonomy" id="191504"/>
    <lineage>
        <taxon>Eukaryota</taxon>
        <taxon>Viridiplantae</taxon>
        <taxon>Streptophyta</taxon>
        <taxon>Embryophyta</taxon>
        <taxon>Tracheophyta</taxon>
        <taxon>Spermatophyta</taxon>
        <taxon>Magnoliopsida</taxon>
        <taxon>Liliopsida</taxon>
        <taxon>Poales</taxon>
        <taxon>Poaceae</taxon>
        <taxon>PACMAD clade</taxon>
        <taxon>Chloridoideae</taxon>
        <taxon>Cynodonteae</taxon>
        <taxon>Eleusininae</taxon>
        <taxon>Eleusine</taxon>
    </lineage>
</organism>
<gene>
    <name evidence="2" type="primary">gb01476</name>
    <name evidence="2" type="ORF">PR202_gb01476</name>
</gene>
<keyword evidence="3" id="KW-1185">Reference proteome</keyword>
<sequence length="121" mass="13026">MRTRQKARTHVNILHAWNTPRPSRLAEPFAPREVDRLAGRVPVSVPALLLRRIKAISNLNPPLPASGTGVRLPVPHSAPSPPAPAPSYASTVISTPQPAPGSPRATVLAPRLPQFPRRRGV</sequence>
<evidence type="ECO:0000313" key="3">
    <source>
        <dbReference type="Proteomes" id="UP001054889"/>
    </source>
</evidence>
<dbReference type="EMBL" id="BQKI01000071">
    <property type="protein sequence ID" value="GJN14628.1"/>
    <property type="molecule type" value="Genomic_DNA"/>
</dbReference>
<proteinExistence type="predicted"/>
<evidence type="ECO:0000256" key="1">
    <source>
        <dbReference type="SAM" id="MobiDB-lite"/>
    </source>
</evidence>
<reference evidence="2" key="1">
    <citation type="journal article" date="2018" name="DNA Res.">
        <title>Multiple hybrid de novo genome assembly of finger millet, an orphan allotetraploid crop.</title>
        <authorList>
            <person name="Hatakeyama M."/>
            <person name="Aluri S."/>
            <person name="Balachadran M.T."/>
            <person name="Sivarajan S.R."/>
            <person name="Patrignani A."/>
            <person name="Gruter S."/>
            <person name="Poveda L."/>
            <person name="Shimizu-Inatsugi R."/>
            <person name="Baeten J."/>
            <person name="Francoijs K.J."/>
            <person name="Nataraja K.N."/>
            <person name="Reddy Y.A.N."/>
            <person name="Phadnis S."/>
            <person name="Ravikumar R.L."/>
            <person name="Schlapbach R."/>
            <person name="Sreeman S.M."/>
            <person name="Shimizu K.K."/>
        </authorList>
    </citation>
    <scope>NUCLEOTIDE SEQUENCE</scope>
</reference>
<feature type="region of interest" description="Disordered" evidence="1">
    <location>
        <begin position="60"/>
        <end position="121"/>
    </location>
</feature>
<name>A0AAV5DVR2_ELECO</name>
<dbReference type="Proteomes" id="UP001054889">
    <property type="component" value="Unassembled WGS sequence"/>
</dbReference>
<evidence type="ECO:0000313" key="2">
    <source>
        <dbReference type="EMBL" id="GJN14628.1"/>
    </source>
</evidence>